<dbReference type="OrthoDB" id="9974792at2759"/>
<reference evidence="2 3" key="1">
    <citation type="submission" date="2018-11" db="EMBL/GenBank/DDBJ databases">
        <authorList>
            <consortium name="Pathogen Informatics"/>
        </authorList>
    </citation>
    <scope>NUCLEOTIDE SEQUENCE [LARGE SCALE GENOMIC DNA]</scope>
</reference>
<evidence type="ECO:0000313" key="3">
    <source>
        <dbReference type="Proteomes" id="UP000281553"/>
    </source>
</evidence>
<dbReference type="Proteomes" id="UP000281553">
    <property type="component" value="Unassembled WGS sequence"/>
</dbReference>
<sequence length="109" mass="11777">MPLPTDSILSDDDNLFSELAFLEAATLMTNATTPTSSSSEARGAEEEQEERDVLEEETGPVGSSSDPAAWEINRDPDLDATIRLALELQQREYLGESSSSSSSSEASYK</sequence>
<protein>
    <submittedName>
        <fullName evidence="2">Uncharacterized protein</fullName>
    </submittedName>
</protein>
<organism evidence="2 3">
    <name type="scientific">Dibothriocephalus latus</name>
    <name type="common">Fish tapeworm</name>
    <name type="synonym">Diphyllobothrium latum</name>
    <dbReference type="NCBI Taxonomy" id="60516"/>
    <lineage>
        <taxon>Eukaryota</taxon>
        <taxon>Metazoa</taxon>
        <taxon>Spiralia</taxon>
        <taxon>Lophotrochozoa</taxon>
        <taxon>Platyhelminthes</taxon>
        <taxon>Cestoda</taxon>
        <taxon>Eucestoda</taxon>
        <taxon>Diphyllobothriidea</taxon>
        <taxon>Diphyllobothriidae</taxon>
        <taxon>Dibothriocephalus</taxon>
    </lineage>
</organism>
<evidence type="ECO:0000313" key="2">
    <source>
        <dbReference type="EMBL" id="VDN14928.1"/>
    </source>
</evidence>
<feature type="compositionally biased region" description="Acidic residues" evidence="1">
    <location>
        <begin position="46"/>
        <end position="58"/>
    </location>
</feature>
<dbReference type="AlphaFoldDB" id="A0A3P7LXX6"/>
<gene>
    <name evidence="2" type="ORF">DILT_LOCUS10759</name>
</gene>
<name>A0A3P7LXX6_DIBLA</name>
<dbReference type="EMBL" id="UYRU01060812">
    <property type="protein sequence ID" value="VDN14928.1"/>
    <property type="molecule type" value="Genomic_DNA"/>
</dbReference>
<evidence type="ECO:0000256" key="1">
    <source>
        <dbReference type="SAM" id="MobiDB-lite"/>
    </source>
</evidence>
<keyword evidence="3" id="KW-1185">Reference proteome</keyword>
<feature type="region of interest" description="Disordered" evidence="1">
    <location>
        <begin position="29"/>
        <end position="74"/>
    </location>
</feature>
<proteinExistence type="predicted"/>
<accession>A0A3P7LXX6</accession>